<dbReference type="STRING" id="279113.CPter91_2995"/>
<feature type="domain" description="Glycoside hydrolase family 19 catalytic" evidence="1">
    <location>
        <begin position="134"/>
        <end position="187"/>
    </location>
</feature>
<dbReference type="GO" id="GO:0016998">
    <property type="term" value="P:cell wall macromolecule catabolic process"/>
    <property type="evidence" value="ECO:0007669"/>
    <property type="project" value="InterPro"/>
</dbReference>
<dbReference type="GO" id="GO:0004568">
    <property type="term" value="F:chitinase activity"/>
    <property type="evidence" value="ECO:0007669"/>
    <property type="project" value="InterPro"/>
</dbReference>
<dbReference type="GO" id="GO:0006032">
    <property type="term" value="P:chitin catabolic process"/>
    <property type="evidence" value="ECO:0007669"/>
    <property type="project" value="InterPro"/>
</dbReference>
<gene>
    <name evidence="2" type="ORF">CPter91_2995</name>
</gene>
<protein>
    <submittedName>
        <fullName evidence="2">Chitinase class I family protein</fullName>
    </submittedName>
</protein>
<dbReference type="EMBL" id="CP013234">
    <property type="protein sequence ID" value="AMP05336.1"/>
    <property type="molecule type" value="Genomic_DNA"/>
</dbReference>
<dbReference type="AlphaFoldDB" id="A0A127Q5S6"/>
<dbReference type="PANTHER" id="PTHR34408:SF1">
    <property type="entry name" value="GLYCOSYL HYDROLASE FAMILY 19 DOMAIN-CONTAINING PROTEIN HI_1415"/>
    <property type="match status" value="1"/>
</dbReference>
<accession>A0A127Q5S6</accession>
<dbReference type="InterPro" id="IPR052354">
    <property type="entry name" value="Cell_Wall_Dynamics_Protein"/>
</dbReference>
<dbReference type="PANTHER" id="PTHR34408">
    <property type="entry name" value="FAMILY PROTEIN, PUTATIVE-RELATED"/>
    <property type="match status" value="1"/>
</dbReference>
<sequence length="233" mass="24686">MVLAPVASMQLPVETMNLSASQLSTALLIPTVRATDWAAPINAAMAEFGIGTPARCAAFIAQIGHESAGMSCLSESFNYSVQGLIATFGKRITAHASVLGRQPGERIVPLERQIRIANIVYANRYGNGDVVSGDGWRYRGGGLKQITFRDNYAACSAALGIDCVAAPQLLSTDRALATRSAGWFWLSIGGNAYADRGDFDGLSTRINGAGITVESLAARRVRWLACKSAFGVI</sequence>
<dbReference type="Proteomes" id="UP000074561">
    <property type="component" value="Chromosome"/>
</dbReference>
<dbReference type="Pfam" id="PF00182">
    <property type="entry name" value="Glyco_hydro_19"/>
    <property type="match status" value="1"/>
</dbReference>
<dbReference type="KEGG" id="cpra:CPter91_2995"/>
<organism evidence="2 3">
    <name type="scientific">Collimonas pratensis</name>
    <dbReference type="NCBI Taxonomy" id="279113"/>
    <lineage>
        <taxon>Bacteria</taxon>
        <taxon>Pseudomonadati</taxon>
        <taxon>Pseudomonadota</taxon>
        <taxon>Betaproteobacteria</taxon>
        <taxon>Burkholderiales</taxon>
        <taxon>Oxalobacteraceae</taxon>
        <taxon>Collimonas</taxon>
    </lineage>
</organism>
<dbReference type="InterPro" id="IPR000726">
    <property type="entry name" value="Glyco_hydro_19_cat"/>
</dbReference>
<name>A0A127Q5S6_9BURK</name>
<evidence type="ECO:0000313" key="3">
    <source>
        <dbReference type="Proteomes" id="UP000074561"/>
    </source>
</evidence>
<evidence type="ECO:0000259" key="1">
    <source>
        <dbReference type="Pfam" id="PF00182"/>
    </source>
</evidence>
<evidence type="ECO:0000313" key="2">
    <source>
        <dbReference type="EMBL" id="AMP05336.1"/>
    </source>
</evidence>
<proteinExistence type="predicted"/>
<dbReference type="InterPro" id="IPR023346">
    <property type="entry name" value="Lysozyme-like_dom_sf"/>
</dbReference>
<dbReference type="PATRIC" id="fig|279113.9.peg.2959"/>
<dbReference type="Gene3D" id="1.10.530.10">
    <property type="match status" value="1"/>
</dbReference>
<dbReference type="SUPFAM" id="SSF53955">
    <property type="entry name" value="Lysozyme-like"/>
    <property type="match status" value="1"/>
</dbReference>
<reference evidence="2 3" key="1">
    <citation type="submission" date="2015-11" db="EMBL/GenBank/DDBJ databases">
        <title>Exploring the genomic traits of fungus-feeding bacterial genus Collimonas.</title>
        <authorList>
            <person name="Song C."/>
            <person name="Schmidt R."/>
            <person name="de Jager V."/>
            <person name="Krzyzanowska D."/>
            <person name="Jongedijk E."/>
            <person name="Cankar K."/>
            <person name="Beekwilder J."/>
            <person name="van Veen A."/>
            <person name="de Boer W."/>
            <person name="van Veen J.A."/>
            <person name="Garbeva P."/>
        </authorList>
    </citation>
    <scope>NUCLEOTIDE SEQUENCE [LARGE SCALE GENOMIC DNA]</scope>
    <source>
        <strain evidence="2 3">Ter91</strain>
    </source>
</reference>